<name>A0A2M7GVW1_9BACT</name>
<gene>
    <name evidence="1" type="ORF">COW28_07250</name>
</gene>
<dbReference type="Proteomes" id="UP000230025">
    <property type="component" value="Unassembled WGS sequence"/>
</dbReference>
<evidence type="ECO:0000313" key="2">
    <source>
        <dbReference type="Proteomes" id="UP000230025"/>
    </source>
</evidence>
<sequence>MDNQNESFKATIFTSHKPITTLEDAMLVAYLKLKGYIAIPWISRDDPLDPRVSFDIEGDKAQIEADIQAFYSEAEQVGIQALSRAYKEVKSVMYSMKRIGKK</sequence>
<comment type="caution">
    <text evidence="1">The sequence shown here is derived from an EMBL/GenBank/DDBJ whole genome shotgun (WGS) entry which is preliminary data.</text>
</comment>
<dbReference type="AlphaFoldDB" id="A0A2M7GVW1"/>
<proteinExistence type="predicted"/>
<dbReference type="EMBL" id="PFFY01000341">
    <property type="protein sequence ID" value="PIW31442.1"/>
    <property type="molecule type" value="Genomic_DNA"/>
</dbReference>
<accession>A0A2M7GVW1</accession>
<evidence type="ECO:0000313" key="1">
    <source>
        <dbReference type="EMBL" id="PIW31442.1"/>
    </source>
</evidence>
<evidence type="ECO:0008006" key="3">
    <source>
        <dbReference type="Google" id="ProtNLM"/>
    </source>
</evidence>
<reference evidence="2" key="1">
    <citation type="submission" date="2017-09" db="EMBL/GenBank/DDBJ databases">
        <title>Depth-based differentiation of microbial function through sediment-hosted aquifers and enrichment of novel symbionts in the deep terrestrial subsurface.</title>
        <authorList>
            <person name="Probst A.J."/>
            <person name="Ladd B."/>
            <person name="Jarett J.K."/>
            <person name="Geller-Mcgrath D.E."/>
            <person name="Sieber C.M.K."/>
            <person name="Emerson J.B."/>
            <person name="Anantharaman K."/>
            <person name="Thomas B.C."/>
            <person name="Malmstrom R."/>
            <person name="Stieglmeier M."/>
            <person name="Klingl A."/>
            <person name="Woyke T."/>
            <person name="Ryan C.M."/>
            <person name="Banfield J.F."/>
        </authorList>
    </citation>
    <scope>NUCLEOTIDE SEQUENCE [LARGE SCALE GENOMIC DNA]</scope>
</reference>
<organism evidence="1 2">
    <name type="scientific">bacterium (Candidatus Ratteibacteria) CG15_BIG_FIL_POST_REV_8_21_14_020_41_12</name>
    <dbReference type="NCBI Taxonomy" id="2014291"/>
    <lineage>
        <taxon>Bacteria</taxon>
        <taxon>Candidatus Ratteibacteria</taxon>
    </lineage>
</organism>
<protein>
    <recommendedName>
        <fullName evidence="3">DUF5659 domain-containing protein</fullName>
    </recommendedName>
</protein>